<name>A0A1I6M313_9EURY</name>
<evidence type="ECO:0000313" key="3">
    <source>
        <dbReference type="Proteomes" id="UP000199062"/>
    </source>
</evidence>
<dbReference type="RefSeq" id="WP_089818336.1">
    <property type="nucleotide sequence ID" value="NZ_FOZK01000004.1"/>
</dbReference>
<dbReference type="Proteomes" id="UP000199062">
    <property type="component" value="Unassembled WGS sequence"/>
</dbReference>
<proteinExistence type="predicted"/>
<accession>A0A1I6M313</accession>
<dbReference type="AlphaFoldDB" id="A0A1I6M313"/>
<keyword evidence="3" id="KW-1185">Reference proteome</keyword>
<evidence type="ECO:0000256" key="1">
    <source>
        <dbReference type="SAM" id="MobiDB-lite"/>
    </source>
</evidence>
<dbReference type="EMBL" id="FOZK01000004">
    <property type="protein sequence ID" value="SFS09932.1"/>
    <property type="molecule type" value="Genomic_DNA"/>
</dbReference>
<gene>
    <name evidence="2" type="ORF">SAMN05216559_3622</name>
</gene>
<feature type="region of interest" description="Disordered" evidence="1">
    <location>
        <begin position="171"/>
        <end position="205"/>
    </location>
</feature>
<protein>
    <submittedName>
        <fullName evidence="2">Uncharacterized protein</fullName>
    </submittedName>
</protein>
<dbReference type="OrthoDB" id="255391at2157"/>
<dbReference type="STRING" id="767519.SAMN05216559_3622"/>
<organism evidence="2 3">
    <name type="scientific">Halomicrobium zhouii</name>
    <dbReference type="NCBI Taxonomy" id="767519"/>
    <lineage>
        <taxon>Archaea</taxon>
        <taxon>Methanobacteriati</taxon>
        <taxon>Methanobacteriota</taxon>
        <taxon>Stenosarchaea group</taxon>
        <taxon>Halobacteria</taxon>
        <taxon>Halobacteriales</taxon>
        <taxon>Haloarculaceae</taxon>
        <taxon>Halomicrobium</taxon>
    </lineage>
</organism>
<evidence type="ECO:0000313" key="2">
    <source>
        <dbReference type="EMBL" id="SFS09932.1"/>
    </source>
</evidence>
<sequence>MAIALGTAAFSLQEAFVDEPGVVDSDVRPVYDFTSSPAGPLVADWGGDLPAAVRRDMDRGCALLDTALEKTAQTSASTPRLYDEAGTPLVSRDDVDGVVEDGADDETYWLVPGVVRRHSVDVPDGPKSQLTCDCRAVATPHAFVGWGGAPRSIPELERPIWVCRRCGRPAYGPDPDGDSSEKDSDVIPGPDGTPVQTTLPGGPAAEHERQLSAFYDEYGRYPWDDGPDG</sequence>
<reference evidence="2 3" key="1">
    <citation type="submission" date="2016-10" db="EMBL/GenBank/DDBJ databases">
        <authorList>
            <person name="de Groot N.N."/>
        </authorList>
    </citation>
    <scope>NUCLEOTIDE SEQUENCE [LARGE SCALE GENOMIC DNA]</scope>
    <source>
        <strain evidence="2 3">CGMCC 1.10457</strain>
    </source>
</reference>